<dbReference type="Pfam" id="PF11589">
    <property type="entry name" value="DUF3244"/>
    <property type="match status" value="1"/>
</dbReference>
<dbReference type="RefSeq" id="WP_302039840.1">
    <property type="nucleotide sequence ID" value="NZ_JAUKPO010000015.1"/>
</dbReference>
<protein>
    <submittedName>
        <fullName evidence="2">DUF3244 domain-containing protein</fullName>
    </submittedName>
</protein>
<dbReference type="EMBL" id="JAUKPO010000015">
    <property type="protein sequence ID" value="MDO1449038.1"/>
    <property type="molecule type" value="Genomic_DNA"/>
</dbReference>
<keyword evidence="1" id="KW-0732">Signal</keyword>
<organism evidence="2 3">
    <name type="scientific">Rhodocytophaga aerolata</name>
    <dbReference type="NCBI Taxonomy" id="455078"/>
    <lineage>
        <taxon>Bacteria</taxon>
        <taxon>Pseudomonadati</taxon>
        <taxon>Bacteroidota</taxon>
        <taxon>Cytophagia</taxon>
        <taxon>Cytophagales</taxon>
        <taxon>Rhodocytophagaceae</taxon>
        <taxon>Rhodocytophaga</taxon>
    </lineage>
</organism>
<name>A0ABT8RCX0_9BACT</name>
<evidence type="ECO:0000256" key="1">
    <source>
        <dbReference type="SAM" id="SignalP"/>
    </source>
</evidence>
<dbReference type="Proteomes" id="UP001168528">
    <property type="component" value="Unassembled WGS sequence"/>
</dbReference>
<evidence type="ECO:0000313" key="3">
    <source>
        <dbReference type="Proteomes" id="UP001168528"/>
    </source>
</evidence>
<dbReference type="InterPro" id="IPR021638">
    <property type="entry name" value="DUF3244"/>
</dbReference>
<gene>
    <name evidence="2" type="ORF">Q0590_22360</name>
</gene>
<evidence type="ECO:0000313" key="2">
    <source>
        <dbReference type="EMBL" id="MDO1449038.1"/>
    </source>
</evidence>
<proteinExistence type="predicted"/>
<comment type="caution">
    <text evidence="2">The sequence shown here is derived from an EMBL/GenBank/DDBJ whole genome shotgun (WGS) entry which is preliminary data.</text>
</comment>
<feature type="chain" id="PRO_5045723383" evidence="1">
    <location>
        <begin position="33"/>
        <end position="140"/>
    </location>
</feature>
<accession>A0ABT8RCX0</accession>
<reference evidence="2" key="1">
    <citation type="submission" date="2023-07" db="EMBL/GenBank/DDBJ databases">
        <title>The genome sequence of Rhodocytophaga aerolata KACC 12507.</title>
        <authorList>
            <person name="Zhang X."/>
        </authorList>
    </citation>
    <scope>NUCLEOTIDE SEQUENCE</scope>
    <source>
        <strain evidence="2">KACC 12507</strain>
    </source>
</reference>
<feature type="signal peptide" evidence="1">
    <location>
        <begin position="1"/>
        <end position="32"/>
    </location>
</feature>
<keyword evidence="3" id="KW-1185">Reference proteome</keyword>
<sequence length="140" mass="15746">MKTLPTSMTTLRNLLAGFFVSGAFFMTGTAAAQDVKFVDNAPIHTQITEDLKIALYPVENEQMINVHVENPEHKKVRILITNSQNELVYQKTVGNGSIIYSKFNLSQLEKGVYTMVIESATQRYANSFAVENRQHMAKAF</sequence>
<dbReference type="Gene3D" id="2.60.40.3080">
    <property type="match status" value="1"/>
</dbReference>